<organism evidence="2 3">
    <name type="scientific">Myotis myotis</name>
    <name type="common">Greater mouse-eared bat</name>
    <name type="synonym">Vespertilio myotis</name>
    <dbReference type="NCBI Taxonomy" id="51298"/>
    <lineage>
        <taxon>Eukaryota</taxon>
        <taxon>Metazoa</taxon>
        <taxon>Chordata</taxon>
        <taxon>Craniata</taxon>
        <taxon>Vertebrata</taxon>
        <taxon>Euteleostomi</taxon>
        <taxon>Mammalia</taxon>
        <taxon>Eutheria</taxon>
        <taxon>Laurasiatheria</taxon>
        <taxon>Chiroptera</taxon>
        <taxon>Yangochiroptera</taxon>
        <taxon>Vespertilionidae</taxon>
        <taxon>Myotis</taxon>
    </lineage>
</organism>
<name>A0A7J8AN96_MYOMY</name>
<gene>
    <name evidence="2" type="ORF">mMyoMyo1_008150</name>
</gene>
<dbReference type="AlphaFoldDB" id="A0A7J8AN96"/>
<proteinExistence type="predicted"/>
<dbReference type="EMBL" id="JABWUV010000001">
    <property type="protein sequence ID" value="KAF6387695.1"/>
    <property type="molecule type" value="Genomic_DNA"/>
</dbReference>
<dbReference type="Proteomes" id="UP000527355">
    <property type="component" value="Unassembled WGS sequence"/>
</dbReference>
<protein>
    <submittedName>
        <fullName evidence="2">Uncharacterized protein</fullName>
    </submittedName>
</protein>
<keyword evidence="3" id="KW-1185">Reference proteome</keyword>
<accession>A0A7J8AN96</accession>
<sequence>MNCKPVQVGGEGRGLGGDGQIYFILAEVFLCNPSPLTCSSRSSYTVSSQPWACQGALPGSPPLQGASGFQPPGPRGQRGGGARPSDPGAPSIQWAWFHTLVVSRLSVLGPEQERILLVLPQAPADRSQVTLLSMHSPLASPAVRPPANTVEAF</sequence>
<comment type="caution">
    <text evidence="2">The sequence shown here is derived from an EMBL/GenBank/DDBJ whole genome shotgun (WGS) entry which is preliminary data.</text>
</comment>
<evidence type="ECO:0000313" key="3">
    <source>
        <dbReference type="Proteomes" id="UP000527355"/>
    </source>
</evidence>
<evidence type="ECO:0000313" key="2">
    <source>
        <dbReference type="EMBL" id="KAF6387695.1"/>
    </source>
</evidence>
<evidence type="ECO:0000256" key="1">
    <source>
        <dbReference type="SAM" id="MobiDB-lite"/>
    </source>
</evidence>
<feature type="region of interest" description="Disordered" evidence="1">
    <location>
        <begin position="55"/>
        <end position="89"/>
    </location>
</feature>
<reference evidence="2 3" key="1">
    <citation type="journal article" date="2020" name="Nature">
        <title>Six reference-quality genomes reveal evolution of bat adaptations.</title>
        <authorList>
            <person name="Jebb D."/>
            <person name="Huang Z."/>
            <person name="Pippel M."/>
            <person name="Hughes G.M."/>
            <person name="Lavrichenko K."/>
            <person name="Devanna P."/>
            <person name="Winkler S."/>
            <person name="Jermiin L.S."/>
            <person name="Skirmuntt E.C."/>
            <person name="Katzourakis A."/>
            <person name="Burkitt-Gray L."/>
            <person name="Ray D.A."/>
            <person name="Sullivan K.A.M."/>
            <person name="Roscito J.G."/>
            <person name="Kirilenko B.M."/>
            <person name="Davalos L.M."/>
            <person name="Corthals A.P."/>
            <person name="Power M.L."/>
            <person name="Jones G."/>
            <person name="Ransome R.D."/>
            <person name="Dechmann D.K.N."/>
            <person name="Locatelli A.G."/>
            <person name="Puechmaille S.J."/>
            <person name="Fedrigo O."/>
            <person name="Jarvis E.D."/>
            <person name="Hiller M."/>
            <person name="Vernes S.C."/>
            <person name="Myers E.W."/>
            <person name="Teeling E.C."/>
        </authorList>
    </citation>
    <scope>NUCLEOTIDE SEQUENCE [LARGE SCALE GENOMIC DNA]</scope>
    <source>
        <strain evidence="2">MMyoMyo1</strain>
        <tissue evidence="2">Flight muscle</tissue>
    </source>
</reference>